<reference evidence="1" key="1">
    <citation type="submission" date="2019-12" db="EMBL/GenBank/DDBJ databases">
        <title>Genome sequencing and annotation of Brassica cretica.</title>
        <authorList>
            <person name="Studholme D.J."/>
            <person name="Sarris P.F."/>
        </authorList>
    </citation>
    <scope>NUCLEOTIDE SEQUENCE</scope>
    <source>
        <strain evidence="1">PFS-001/15</strain>
        <tissue evidence="1">Leaf</tissue>
    </source>
</reference>
<proteinExistence type="predicted"/>
<evidence type="ECO:0000313" key="1">
    <source>
        <dbReference type="EMBL" id="KAF2551185.1"/>
    </source>
</evidence>
<dbReference type="Proteomes" id="UP000712281">
    <property type="component" value="Unassembled WGS sequence"/>
</dbReference>
<protein>
    <submittedName>
        <fullName evidence="1">Uncharacterized protein</fullName>
    </submittedName>
</protein>
<organism evidence="1 2">
    <name type="scientific">Brassica cretica</name>
    <name type="common">Mustard</name>
    <dbReference type="NCBI Taxonomy" id="69181"/>
    <lineage>
        <taxon>Eukaryota</taxon>
        <taxon>Viridiplantae</taxon>
        <taxon>Streptophyta</taxon>
        <taxon>Embryophyta</taxon>
        <taxon>Tracheophyta</taxon>
        <taxon>Spermatophyta</taxon>
        <taxon>Magnoliopsida</taxon>
        <taxon>eudicotyledons</taxon>
        <taxon>Gunneridae</taxon>
        <taxon>Pentapetalae</taxon>
        <taxon>rosids</taxon>
        <taxon>malvids</taxon>
        <taxon>Brassicales</taxon>
        <taxon>Brassicaceae</taxon>
        <taxon>Brassiceae</taxon>
        <taxon>Brassica</taxon>
    </lineage>
</organism>
<evidence type="ECO:0000313" key="2">
    <source>
        <dbReference type="Proteomes" id="UP000712281"/>
    </source>
</evidence>
<dbReference type="AlphaFoldDB" id="A0A8S9GXQ5"/>
<sequence length="68" mass="7877">MLCSRLLTPVVRVLLGGIIRLLIPVVSRSPWRNHPALVCSSPASIDLRMRSRYIRLKLYETQVSVRRY</sequence>
<gene>
    <name evidence="1" type="ORF">F2Q68_00036626</name>
</gene>
<dbReference type="EMBL" id="QGKW02001988">
    <property type="protein sequence ID" value="KAF2551185.1"/>
    <property type="molecule type" value="Genomic_DNA"/>
</dbReference>
<comment type="caution">
    <text evidence="1">The sequence shown here is derived from an EMBL/GenBank/DDBJ whole genome shotgun (WGS) entry which is preliminary data.</text>
</comment>
<name>A0A8S9GXQ5_BRACR</name>
<accession>A0A8S9GXQ5</accession>